<evidence type="ECO:0000256" key="20">
    <source>
        <dbReference type="ARBA" id="ARBA00023136"/>
    </source>
</evidence>
<evidence type="ECO:0000256" key="21">
    <source>
        <dbReference type="RuleBase" id="RU366068"/>
    </source>
</evidence>
<evidence type="ECO:0000256" key="6">
    <source>
        <dbReference type="ARBA" id="ARBA00022485"/>
    </source>
</evidence>
<keyword evidence="13 21" id="KW-0249">Electron transport</keyword>
<keyword evidence="11 21" id="KW-0274">FAD</keyword>
<evidence type="ECO:0000256" key="17">
    <source>
        <dbReference type="ARBA" id="ARBA00023014"/>
    </source>
</evidence>
<comment type="cofactor">
    <cofactor evidence="1 21">
        <name>FAD</name>
        <dbReference type="ChEBI" id="CHEBI:57692"/>
    </cofactor>
</comment>
<comment type="subunit">
    <text evidence="4">Monomer.</text>
</comment>
<keyword evidence="22" id="KW-0812">Transmembrane</keyword>
<dbReference type="GO" id="GO:0051539">
    <property type="term" value="F:4 iron, 4 sulfur cluster binding"/>
    <property type="evidence" value="ECO:0007669"/>
    <property type="project" value="UniProtKB-UniRule"/>
</dbReference>
<keyword evidence="17 21" id="KW-0411">Iron-sulfur</keyword>
<name>A0A4X1TY55_PIG</name>
<dbReference type="InterPro" id="IPR040156">
    <property type="entry name" value="ETF-QO"/>
</dbReference>
<keyword evidence="9 21" id="KW-0479">Metal-binding</keyword>
<dbReference type="Ensembl" id="ENSSSCT00070026901.1">
    <property type="protein sequence ID" value="ENSSSCP00070022368.1"/>
    <property type="gene ID" value="ENSSSCG00070013587.1"/>
</dbReference>
<evidence type="ECO:0000313" key="25">
    <source>
        <dbReference type="Proteomes" id="UP000314985"/>
    </source>
</evidence>
<keyword evidence="10" id="KW-0999">Mitochondrion inner membrane</keyword>
<dbReference type="PANTHER" id="PTHR10617">
    <property type="entry name" value="ELECTRON TRANSFER FLAVOPROTEIN-UBIQUINONE OXIDOREDUCTASE"/>
    <property type="match status" value="1"/>
</dbReference>
<gene>
    <name evidence="24" type="primary">ETFDH</name>
</gene>
<proteinExistence type="predicted"/>
<evidence type="ECO:0000256" key="10">
    <source>
        <dbReference type="ARBA" id="ARBA00022792"/>
    </source>
</evidence>
<keyword evidence="8 21" id="KW-0285">Flavoprotein</keyword>
<feature type="domain" description="4Fe-4S ferredoxin-type" evidence="23">
    <location>
        <begin position="481"/>
        <end position="510"/>
    </location>
</feature>
<reference evidence="24 25" key="1">
    <citation type="submission" date="2017-08" db="EMBL/GenBank/DDBJ databases">
        <title>USMARCv1.0.</title>
        <authorList>
            <person name="Hannum G.I."/>
            <person name="Koren S."/>
            <person name="Schroeder S.G."/>
            <person name="Chin S.C."/>
            <person name="Nonneman D.J."/>
            <person name="Becker S.A."/>
            <person name="Rosen B.D."/>
            <person name="Bickhart D.M."/>
            <person name="Putnam N.H."/>
            <person name="Green R.E."/>
            <person name="Tuggle C.K."/>
            <person name="Liu H."/>
            <person name="Rohrer G.A."/>
            <person name="Warr A."/>
            <person name="Hall R."/>
            <person name="Kim K."/>
            <person name="Hume D.A."/>
            <person name="Talbot R."/>
            <person name="Chow W."/>
            <person name="Howe K."/>
            <person name="Schwartz A.S."/>
            <person name="Watson M."/>
            <person name="Archibald A.L."/>
            <person name="Phillippy A.M."/>
            <person name="Smith T.P.L."/>
        </authorList>
    </citation>
    <scope>NUCLEOTIDE SEQUENCE [LARGE SCALE GENOMIC DNA]</scope>
</reference>
<dbReference type="Gene3D" id="3.30.9.90">
    <property type="match status" value="2"/>
</dbReference>
<evidence type="ECO:0000256" key="12">
    <source>
        <dbReference type="ARBA" id="ARBA00022946"/>
    </source>
</evidence>
<keyword evidence="15 21" id="KW-0560">Oxidoreductase</keyword>
<comment type="function">
    <text evidence="2 21">Accepts electrons from ETF and reduces ubiquinone.</text>
</comment>
<reference evidence="24" key="2">
    <citation type="submission" date="2025-08" db="UniProtKB">
        <authorList>
            <consortium name="Ensembl"/>
        </authorList>
    </citation>
    <scope>IDENTIFICATION</scope>
</reference>
<dbReference type="FunFam" id="3.30.70.20:FF:000088">
    <property type="entry name" value="Electron transfer flavoprotein-ubiquinone oxidoreductase, mitochondrial"/>
    <property type="match status" value="1"/>
</dbReference>
<dbReference type="AlphaFoldDB" id="A0A4X1TY55"/>
<comment type="catalytic activity">
    <reaction evidence="21">
        <text>a ubiquinone + reduced [electron-transfer flavoprotein] = a ubiquinol + oxidized [electron-transfer flavoprotein] + H(+)</text>
        <dbReference type="Rhea" id="RHEA:24052"/>
        <dbReference type="Rhea" id="RHEA-COMP:9565"/>
        <dbReference type="Rhea" id="RHEA-COMP:9566"/>
        <dbReference type="Rhea" id="RHEA-COMP:10685"/>
        <dbReference type="Rhea" id="RHEA-COMP:10686"/>
        <dbReference type="ChEBI" id="CHEBI:15378"/>
        <dbReference type="ChEBI" id="CHEBI:16389"/>
        <dbReference type="ChEBI" id="CHEBI:17976"/>
        <dbReference type="ChEBI" id="CHEBI:57692"/>
        <dbReference type="ChEBI" id="CHEBI:58307"/>
        <dbReference type="EC" id="1.5.5.1"/>
    </reaction>
</comment>
<comment type="cofactor">
    <cofactor evidence="21">
        <name>[4Fe-4S] cluster</name>
        <dbReference type="ChEBI" id="CHEBI:49883"/>
    </cofactor>
    <text evidence="21">Binds 1 [4Fe-4S] cluster.</text>
</comment>
<sequence>MMVPLAKLASPAYQCFHALKIKKNYLPLCATRWSSTSKVPRITTHYTIYPRDQDKRWEGVNMERFAEEADVVIVGAGPAGLSAATRLKQLAAQHEKDLRVCLVEKAAQIGAHTLSGACLDPRAFEELFPDWKEKGAPLNTPVTEDRFGILTEKYRIPVPILPGLPMNNHGNYVVRLGHLVSWMGEQAEALGVEVYPGYAAAEILFHEDGSVKGIATNDVGIQKDGAPKVGLDYQNPYLSPFREFQRWKHHPSIKPTLEGGKRIAYGARALNEGGFQSIPKLTFPGGLLIGCSPGFMNVPKIKGTHTAMKSGILAAESIFNQLTSENLQSKTIGLHVTEYEDNLKNSWVWKELYSVRNIRPSCHGILGVYGGMIYTGIFYWIFRGMEPWTLKHKGSDSDQLKPAKDCTPIEYPKPDGQISFDLLSSVALSGTNHEHDQPAHLTLKDDSVPVNRNLSIYDGPEQRFCPAGVYEFVPLEQGDGFRLQINAQNCVHCKTCDIKDPSQNINWVVPEGGGGPAYNGM</sequence>
<dbReference type="SUPFAM" id="SSF54862">
    <property type="entry name" value="4Fe-4S ferredoxins"/>
    <property type="match status" value="1"/>
</dbReference>
<keyword evidence="12" id="KW-0809">Transit peptide</keyword>
<protein>
    <recommendedName>
        <fullName evidence="21">Electron transfer flavoprotein-ubiquinone oxidoreductase</fullName>
        <shortName evidence="21">ETF-QO</shortName>
        <ecNumber evidence="21">1.5.5.1</ecNumber>
    </recommendedName>
</protein>
<keyword evidence="22" id="KW-1133">Transmembrane helix</keyword>
<dbReference type="Gene3D" id="3.30.70.20">
    <property type="match status" value="1"/>
</dbReference>
<keyword evidence="18 21" id="KW-0830">Ubiquinone</keyword>
<accession>A0A4X1TY55</accession>
<dbReference type="Pfam" id="PF05187">
    <property type="entry name" value="Fer4_ETF_QO"/>
    <property type="match status" value="1"/>
</dbReference>
<keyword evidence="7" id="KW-0597">Phosphoprotein</keyword>
<dbReference type="Proteomes" id="UP000314985">
    <property type="component" value="Chromosome 8"/>
</dbReference>
<evidence type="ECO:0000256" key="15">
    <source>
        <dbReference type="ARBA" id="ARBA00023002"/>
    </source>
</evidence>
<evidence type="ECO:0000256" key="9">
    <source>
        <dbReference type="ARBA" id="ARBA00022723"/>
    </source>
</evidence>
<dbReference type="EC" id="1.5.5.1" evidence="21"/>
<evidence type="ECO:0000256" key="16">
    <source>
        <dbReference type="ARBA" id="ARBA00023004"/>
    </source>
</evidence>
<dbReference type="InterPro" id="IPR036188">
    <property type="entry name" value="FAD/NAD-bd_sf"/>
</dbReference>
<keyword evidence="16 21" id="KW-0408">Iron</keyword>
<evidence type="ECO:0000313" key="24">
    <source>
        <dbReference type="Ensembl" id="ENSSSCP00070022368.1"/>
    </source>
</evidence>
<keyword evidence="14" id="KW-0007">Acetylation</keyword>
<evidence type="ECO:0000256" key="8">
    <source>
        <dbReference type="ARBA" id="ARBA00022630"/>
    </source>
</evidence>
<evidence type="ECO:0000256" key="4">
    <source>
        <dbReference type="ARBA" id="ARBA00011245"/>
    </source>
</evidence>
<dbReference type="GO" id="GO:0046872">
    <property type="term" value="F:metal ion binding"/>
    <property type="evidence" value="ECO:0007669"/>
    <property type="project" value="UniProtKB-KW"/>
</dbReference>
<dbReference type="Pfam" id="PF01946">
    <property type="entry name" value="Thi4"/>
    <property type="match status" value="1"/>
</dbReference>
<evidence type="ECO:0000256" key="14">
    <source>
        <dbReference type="ARBA" id="ARBA00022990"/>
    </source>
</evidence>
<dbReference type="GO" id="GO:0004174">
    <property type="term" value="F:electron-transferring-flavoprotein dehydrogenase activity"/>
    <property type="evidence" value="ECO:0007669"/>
    <property type="project" value="UniProtKB-UniRule"/>
</dbReference>
<dbReference type="InterPro" id="IPR049398">
    <property type="entry name" value="ETF-QO/FixC_UQ-bd"/>
</dbReference>
<evidence type="ECO:0000256" key="22">
    <source>
        <dbReference type="SAM" id="Phobius"/>
    </source>
</evidence>
<keyword evidence="5 21" id="KW-0813">Transport</keyword>
<evidence type="ECO:0000256" key="3">
    <source>
        <dbReference type="ARBA" id="ARBA00004273"/>
    </source>
</evidence>
<evidence type="ECO:0000256" key="11">
    <source>
        <dbReference type="ARBA" id="ARBA00022827"/>
    </source>
</evidence>
<evidence type="ECO:0000256" key="18">
    <source>
        <dbReference type="ARBA" id="ARBA00023075"/>
    </source>
</evidence>
<keyword evidence="6" id="KW-0004">4Fe-4S</keyword>
<evidence type="ECO:0000256" key="7">
    <source>
        <dbReference type="ARBA" id="ARBA00022553"/>
    </source>
</evidence>
<organism evidence="24 25">
    <name type="scientific">Sus scrofa</name>
    <name type="common">Pig</name>
    <dbReference type="NCBI Taxonomy" id="9823"/>
    <lineage>
        <taxon>Eukaryota</taxon>
        <taxon>Metazoa</taxon>
        <taxon>Chordata</taxon>
        <taxon>Craniata</taxon>
        <taxon>Vertebrata</taxon>
        <taxon>Euteleostomi</taxon>
        <taxon>Mammalia</taxon>
        <taxon>Eutheria</taxon>
        <taxon>Laurasiatheria</taxon>
        <taxon>Artiodactyla</taxon>
        <taxon>Suina</taxon>
        <taxon>Suidae</taxon>
        <taxon>Sus</taxon>
    </lineage>
</organism>
<evidence type="ECO:0000256" key="5">
    <source>
        <dbReference type="ARBA" id="ARBA00022448"/>
    </source>
</evidence>
<evidence type="ECO:0000256" key="1">
    <source>
        <dbReference type="ARBA" id="ARBA00001974"/>
    </source>
</evidence>
<comment type="subcellular location">
    <subcellularLocation>
        <location evidence="3">Mitochondrion inner membrane</location>
    </subcellularLocation>
</comment>
<evidence type="ECO:0000256" key="19">
    <source>
        <dbReference type="ARBA" id="ARBA00023128"/>
    </source>
</evidence>
<dbReference type="SUPFAM" id="SSF51905">
    <property type="entry name" value="FAD/NAD(P)-binding domain"/>
    <property type="match status" value="1"/>
</dbReference>
<feature type="transmembrane region" description="Helical" evidence="22">
    <location>
        <begin position="364"/>
        <end position="382"/>
    </location>
</feature>
<evidence type="ECO:0000256" key="2">
    <source>
        <dbReference type="ARBA" id="ARBA00002819"/>
    </source>
</evidence>
<dbReference type="Gene3D" id="3.50.50.60">
    <property type="entry name" value="FAD/NAD(P)-binding domain"/>
    <property type="match status" value="2"/>
</dbReference>
<evidence type="ECO:0000259" key="23">
    <source>
        <dbReference type="PROSITE" id="PS51379"/>
    </source>
</evidence>
<evidence type="ECO:0000256" key="13">
    <source>
        <dbReference type="ARBA" id="ARBA00022982"/>
    </source>
</evidence>
<dbReference type="PANTHER" id="PTHR10617:SF107">
    <property type="entry name" value="ELECTRON TRANSFER FLAVOPROTEIN-UBIQUINONE OXIDOREDUCTASE, MITOCHONDRIAL"/>
    <property type="match status" value="1"/>
</dbReference>
<keyword evidence="19" id="KW-0496">Mitochondrion</keyword>
<dbReference type="InterPro" id="IPR017896">
    <property type="entry name" value="4Fe4S_Fe-S-bd"/>
</dbReference>
<dbReference type="InterPro" id="IPR007859">
    <property type="entry name" value="ETF-QO/FixX_C"/>
</dbReference>
<keyword evidence="20 22" id="KW-0472">Membrane</keyword>
<dbReference type="GO" id="GO:0005743">
    <property type="term" value="C:mitochondrial inner membrane"/>
    <property type="evidence" value="ECO:0007669"/>
    <property type="project" value="UniProtKB-SubCell"/>
</dbReference>
<dbReference type="Pfam" id="PF21162">
    <property type="entry name" value="ETFQO_UQ-bd"/>
    <property type="match status" value="1"/>
</dbReference>
<dbReference type="PROSITE" id="PS51379">
    <property type="entry name" value="4FE4S_FER_2"/>
    <property type="match status" value="1"/>
</dbReference>